<organism evidence="1">
    <name type="scientific">marine metagenome</name>
    <dbReference type="NCBI Taxonomy" id="408172"/>
    <lineage>
        <taxon>unclassified sequences</taxon>
        <taxon>metagenomes</taxon>
        <taxon>ecological metagenomes</taxon>
    </lineage>
</organism>
<accession>A0A382NSI9</accession>
<dbReference type="PANTHER" id="PTHR34846">
    <property type="entry name" value="4-CARBOXYMUCONOLACTONE DECARBOXYLASE FAMILY PROTEIN (AFU_ORTHOLOGUE AFUA_6G11590)"/>
    <property type="match status" value="1"/>
</dbReference>
<evidence type="ECO:0000313" key="1">
    <source>
        <dbReference type="EMBL" id="SVC64154.1"/>
    </source>
</evidence>
<evidence type="ECO:0008006" key="2">
    <source>
        <dbReference type="Google" id="ProtNLM"/>
    </source>
</evidence>
<sequence>MPRIALIEPEDMDATQKRLYDNIISGPRGGMGGPFQAWMHSPIFGDRAQAVGEYCRFNSALEPRLSELAILITARHWTAQFEWYAHAPMAEKGGLSPKIITAIQRREVPLFTKPDESAVYHFCTELYLESTVSDATYEEAKQYLGEQGLVDLVGILGYYGMVAMTLNVFKMPLPDNVQPPLD</sequence>
<name>A0A382NSI9_9ZZZZ</name>
<protein>
    <recommendedName>
        <fullName evidence="2">Carboxymuconolactone decarboxylase-like domain-containing protein</fullName>
    </recommendedName>
</protein>
<dbReference type="AlphaFoldDB" id="A0A382NSI9"/>
<dbReference type="Gene3D" id="1.20.1290.10">
    <property type="entry name" value="AhpD-like"/>
    <property type="match status" value="1"/>
</dbReference>
<proteinExistence type="predicted"/>
<dbReference type="InterPro" id="IPR029032">
    <property type="entry name" value="AhpD-like"/>
</dbReference>
<dbReference type="SUPFAM" id="SSF69118">
    <property type="entry name" value="AhpD-like"/>
    <property type="match status" value="1"/>
</dbReference>
<dbReference type="EMBL" id="UINC01102487">
    <property type="protein sequence ID" value="SVC64154.1"/>
    <property type="molecule type" value="Genomic_DNA"/>
</dbReference>
<gene>
    <name evidence="1" type="ORF">METZ01_LOCUS317008</name>
</gene>
<reference evidence="1" key="1">
    <citation type="submission" date="2018-05" db="EMBL/GenBank/DDBJ databases">
        <authorList>
            <person name="Lanie J.A."/>
            <person name="Ng W.-L."/>
            <person name="Kazmierczak K.M."/>
            <person name="Andrzejewski T.M."/>
            <person name="Davidsen T.M."/>
            <person name="Wayne K.J."/>
            <person name="Tettelin H."/>
            <person name="Glass J.I."/>
            <person name="Rusch D."/>
            <person name="Podicherti R."/>
            <person name="Tsui H.-C.T."/>
            <person name="Winkler M.E."/>
        </authorList>
    </citation>
    <scope>NUCLEOTIDE SEQUENCE</scope>
</reference>
<dbReference type="PANTHER" id="PTHR34846:SF11">
    <property type="entry name" value="4-CARBOXYMUCONOLACTONE DECARBOXYLASE FAMILY PROTEIN (AFU_ORTHOLOGUE AFUA_6G11590)"/>
    <property type="match status" value="1"/>
</dbReference>